<accession>A0A8K0XSU6</accession>
<proteinExistence type="inferred from homology"/>
<organism evidence="8 9">
    <name type="scientific">Cristinia sonorae</name>
    <dbReference type="NCBI Taxonomy" id="1940300"/>
    <lineage>
        <taxon>Eukaryota</taxon>
        <taxon>Fungi</taxon>
        <taxon>Dikarya</taxon>
        <taxon>Basidiomycota</taxon>
        <taxon>Agaricomycotina</taxon>
        <taxon>Agaricomycetes</taxon>
        <taxon>Agaricomycetidae</taxon>
        <taxon>Agaricales</taxon>
        <taxon>Pleurotineae</taxon>
        <taxon>Stephanosporaceae</taxon>
        <taxon>Cristinia</taxon>
    </lineage>
</organism>
<dbReference type="PANTHER" id="PTHR12684">
    <property type="entry name" value="PUTATIVE PHOSPHOTRANSFERASE"/>
    <property type="match status" value="1"/>
</dbReference>
<name>A0A8K0XSU6_9AGAR</name>
<evidence type="ECO:0000256" key="6">
    <source>
        <dbReference type="ARBA" id="ARBA00047949"/>
    </source>
</evidence>
<sequence>MDYADREDAILGGKGGGKKKYGKQSNPKPSGSGGNKKGQGNPKLRGIPGESEDKRMSKTLSWVLRHGSQSEKLFMRPDGFVRVQDILERPRFSDFNMAVIEQIVANDSKDRFKLVCETDSTSGEFVWWIRANQGHSIKSVVDLEVTPISSASDIPTGTAVHGTSLQAWESIKTQGLSKMKRNHIHLAQGTGVISGMRNASQVFVYVNVNSAIASGVKFGLSSNGVVLSEGNDNGFIPPSFFEKVVTRQGAILLDRSSTAVDELQSKTEAIAL</sequence>
<dbReference type="PANTHER" id="PTHR12684:SF2">
    <property type="entry name" value="TRNA 2'-PHOSPHOTRANSFERASE 1"/>
    <property type="match status" value="1"/>
</dbReference>
<dbReference type="EMBL" id="JAEVFJ010000006">
    <property type="protein sequence ID" value="KAH8104042.1"/>
    <property type="molecule type" value="Genomic_DNA"/>
</dbReference>
<evidence type="ECO:0000256" key="3">
    <source>
        <dbReference type="ARBA" id="ARBA00012007"/>
    </source>
</evidence>
<evidence type="ECO:0000256" key="5">
    <source>
        <dbReference type="ARBA" id="ARBA00023027"/>
    </source>
</evidence>
<dbReference type="Gene3D" id="3.20.170.30">
    <property type="match status" value="1"/>
</dbReference>
<evidence type="ECO:0000313" key="9">
    <source>
        <dbReference type="Proteomes" id="UP000813824"/>
    </source>
</evidence>
<evidence type="ECO:0000256" key="1">
    <source>
        <dbReference type="ARBA" id="ARBA00003343"/>
    </source>
</evidence>
<dbReference type="GO" id="GO:0006388">
    <property type="term" value="P:tRNA splicing, via endonucleolytic cleavage and ligation"/>
    <property type="evidence" value="ECO:0007669"/>
    <property type="project" value="TreeGrafter"/>
</dbReference>
<dbReference type="InterPro" id="IPR002745">
    <property type="entry name" value="Ptrans_KptA/Tpt1"/>
</dbReference>
<keyword evidence="4" id="KW-0808">Transferase</keyword>
<dbReference type="Proteomes" id="UP000813824">
    <property type="component" value="Unassembled WGS sequence"/>
</dbReference>
<evidence type="ECO:0000256" key="2">
    <source>
        <dbReference type="ARBA" id="ARBA00009836"/>
    </source>
</evidence>
<dbReference type="EC" id="2.7.1.160" evidence="3"/>
<feature type="region of interest" description="Disordered" evidence="7">
    <location>
        <begin position="1"/>
        <end position="54"/>
    </location>
</feature>
<comment type="function">
    <text evidence="1">Catalyzes the last step of tRNA splicing, the transfer of the splice junction 2'-phosphate from ligated tRNA to NAD to produce ADP-ribose 1''-2'' cyclic phosphate.</text>
</comment>
<dbReference type="AlphaFoldDB" id="A0A8K0XSU6"/>
<dbReference type="Pfam" id="PF01885">
    <property type="entry name" value="PTS_2-RNA"/>
    <property type="match status" value="1"/>
</dbReference>
<evidence type="ECO:0000256" key="4">
    <source>
        <dbReference type="ARBA" id="ARBA00022679"/>
    </source>
</evidence>
<keyword evidence="5" id="KW-0520">NAD</keyword>
<comment type="caution">
    <text evidence="8">The sequence shown here is derived from an EMBL/GenBank/DDBJ whole genome shotgun (WGS) entry which is preliminary data.</text>
</comment>
<gene>
    <name evidence="8" type="ORF">BXZ70DRAFT_888261</name>
</gene>
<evidence type="ECO:0000256" key="7">
    <source>
        <dbReference type="SAM" id="MobiDB-lite"/>
    </source>
</evidence>
<evidence type="ECO:0000313" key="8">
    <source>
        <dbReference type="EMBL" id="KAH8104042.1"/>
    </source>
</evidence>
<protein>
    <recommendedName>
        <fullName evidence="3">2'-phosphotransferase</fullName>
        <ecNumber evidence="3">2.7.1.160</ecNumber>
    </recommendedName>
</protein>
<dbReference type="InterPro" id="IPR042081">
    <property type="entry name" value="RNA_2'-PTrans_C"/>
</dbReference>
<comment type="similarity">
    <text evidence="2">Belongs to the KptA/TPT1 family.</text>
</comment>
<reference evidence="8" key="1">
    <citation type="journal article" date="2021" name="New Phytol.">
        <title>Evolutionary innovations through gain and loss of genes in the ectomycorrhizal Boletales.</title>
        <authorList>
            <person name="Wu G."/>
            <person name="Miyauchi S."/>
            <person name="Morin E."/>
            <person name="Kuo A."/>
            <person name="Drula E."/>
            <person name="Varga T."/>
            <person name="Kohler A."/>
            <person name="Feng B."/>
            <person name="Cao Y."/>
            <person name="Lipzen A."/>
            <person name="Daum C."/>
            <person name="Hundley H."/>
            <person name="Pangilinan J."/>
            <person name="Johnson J."/>
            <person name="Barry K."/>
            <person name="LaButti K."/>
            <person name="Ng V."/>
            <person name="Ahrendt S."/>
            <person name="Min B."/>
            <person name="Choi I.G."/>
            <person name="Park H."/>
            <person name="Plett J.M."/>
            <person name="Magnuson J."/>
            <person name="Spatafora J.W."/>
            <person name="Nagy L.G."/>
            <person name="Henrissat B."/>
            <person name="Grigoriev I.V."/>
            <person name="Yang Z.L."/>
            <person name="Xu J."/>
            <person name="Martin F.M."/>
        </authorList>
    </citation>
    <scope>NUCLEOTIDE SEQUENCE</scope>
    <source>
        <strain evidence="8">KKN 215</strain>
    </source>
</reference>
<keyword evidence="9" id="KW-1185">Reference proteome</keyword>
<comment type="catalytic activity">
    <reaction evidence="6">
        <text>2'-phospho-[ligated tRNA] + NAD(+) = mature tRNA + ADP-alpha-D-ribose 1'',2''-cyclic phosphate + nicotinamide</text>
        <dbReference type="Rhea" id="RHEA:23324"/>
        <dbReference type="Rhea" id="RHEA-COMP:11106"/>
        <dbReference type="Rhea" id="RHEA-COMP:11107"/>
        <dbReference type="ChEBI" id="CHEBI:17154"/>
        <dbReference type="ChEBI" id="CHEBI:57540"/>
        <dbReference type="ChEBI" id="CHEBI:76596"/>
        <dbReference type="ChEBI" id="CHEBI:82883"/>
        <dbReference type="ChEBI" id="CHEBI:85027"/>
        <dbReference type="EC" id="2.7.1.160"/>
    </reaction>
</comment>
<dbReference type="GO" id="GO:0000215">
    <property type="term" value="F:tRNA 2'-phosphotransferase activity"/>
    <property type="evidence" value="ECO:0007669"/>
    <property type="project" value="UniProtKB-EC"/>
</dbReference>
<dbReference type="InterPro" id="IPR042080">
    <property type="entry name" value="RNA_2'-PTrans_N"/>
</dbReference>
<dbReference type="SUPFAM" id="SSF56399">
    <property type="entry name" value="ADP-ribosylation"/>
    <property type="match status" value="1"/>
</dbReference>
<dbReference type="Gene3D" id="1.10.10.970">
    <property type="entry name" value="RNA 2'-phosphotransferase, Tpt1/KptA family, N-terminal domain"/>
    <property type="match status" value="1"/>
</dbReference>
<dbReference type="OrthoDB" id="419694at2759"/>